<accession>A0ACC1N570</accession>
<dbReference type="EMBL" id="JANJQO010000857">
    <property type="protein sequence ID" value="KAJ2974230.1"/>
    <property type="molecule type" value="Genomic_DNA"/>
</dbReference>
<reference evidence="1" key="1">
    <citation type="submission" date="2022-08" db="EMBL/GenBank/DDBJ databases">
        <title>Genome Sequence of Lecanicillium fungicola.</title>
        <authorList>
            <person name="Buettner E."/>
        </authorList>
    </citation>
    <scope>NUCLEOTIDE SEQUENCE</scope>
    <source>
        <strain evidence="1">Babe33</strain>
    </source>
</reference>
<protein>
    <submittedName>
        <fullName evidence="1">Uncharacterized protein</fullName>
    </submittedName>
</protein>
<keyword evidence="2" id="KW-1185">Reference proteome</keyword>
<comment type="caution">
    <text evidence="1">The sequence shown here is derived from an EMBL/GenBank/DDBJ whole genome shotgun (WGS) entry which is preliminary data.</text>
</comment>
<proteinExistence type="predicted"/>
<dbReference type="Proteomes" id="UP001143910">
    <property type="component" value="Unassembled WGS sequence"/>
</dbReference>
<name>A0ACC1N570_9HYPO</name>
<evidence type="ECO:0000313" key="1">
    <source>
        <dbReference type="EMBL" id="KAJ2974230.1"/>
    </source>
</evidence>
<evidence type="ECO:0000313" key="2">
    <source>
        <dbReference type="Proteomes" id="UP001143910"/>
    </source>
</evidence>
<gene>
    <name evidence="1" type="ORF">NQ176_g6166</name>
</gene>
<sequence>MLAAGNVESSCIPPSLMKHANIKPEEVILAQSLLQVSGPSSTLLHDIKFTDAIQRLLPPLVRQVEGNIDPRERLPRLPIPQLQCLQYGRTRTVLQSQESLPDLAGEWLEAIDVEEYLAERGIVLRDDTEGSLVRLRAGSSVSQSQSPEPSIEVGLPMSPSDFSQSSSEPLHMADGGQSEPHDALPTNWMDLYDESDFSDLAMAELDQDLFENMEFHPSDITINFDKLVDGLAARTICLGLCPAIRREGVDEAIREAVVQGNTM</sequence>
<organism evidence="1 2">
    <name type="scientific">Zarea fungicola</name>
    <dbReference type="NCBI Taxonomy" id="93591"/>
    <lineage>
        <taxon>Eukaryota</taxon>
        <taxon>Fungi</taxon>
        <taxon>Dikarya</taxon>
        <taxon>Ascomycota</taxon>
        <taxon>Pezizomycotina</taxon>
        <taxon>Sordariomycetes</taxon>
        <taxon>Hypocreomycetidae</taxon>
        <taxon>Hypocreales</taxon>
        <taxon>Cordycipitaceae</taxon>
        <taxon>Zarea</taxon>
    </lineage>
</organism>